<dbReference type="AlphaFoldDB" id="E0UI96"/>
<evidence type="ECO:0000313" key="2">
    <source>
        <dbReference type="Proteomes" id="UP000008206"/>
    </source>
</evidence>
<dbReference type="HOGENOM" id="CLU_164107_0_0_3"/>
<dbReference type="KEGG" id="cyj:Cyan7822_4973"/>
<proteinExistence type="predicted"/>
<organism evidence="1 2">
    <name type="scientific">Gloeothece verrucosa (strain PCC 7822)</name>
    <name type="common">Cyanothece sp. (strain PCC 7822)</name>
    <dbReference type="NCBI Taxonomy" id="497965"/>
    <lineage>
        <taxon>Bacteria</taxon>
        <taxon>Bacillati</taxon>
        <taxon>Cyanobacteriota</taxon>
        <taxon>Cyanophyceae</taxon>
        <taxon>Oscillatoriophycideae</taxon>
        <taxon>Chroococcales</taxon>
        <taxon>Aphanothecaceae</taxon>
        <taxon>Gloeothece</taxon>
        <taxon>Gloeothece verrucosa</taxon>
    </lineage>
</organism>
<reference evidence="2" key="1">
    <citation type="journal article" date="2011" name="MBio">
        <title>Novel metabolic attributes of the genus Cyanothece, comprising a group of unicellular nitrogen-fixing Cyanobacteria.</title>
        <authorList>
            <person name="Bandyopadhyay A."/>
            <person name="Elvitigala T."/>
            <person name="Welsh E."/>
            <person name="Stockel J."/>
            <person name="Liberton M."/>
            <person name="Min H."/>
            <person name="Sherman L.A."/>
            <person name="Pakrasi H.B."/>
        </authorList>
    </citation>
    <scope>NUCLEOTIDE SEQUENCE [LARGE SCALE GENOMIC DNA]</scope>
    <source>
        <strain evidence="2">PCC 7822</strain>
    </source>
</reference>
<dbReference type="EMBL" id="CP002198">
    <property type="protein sequence ID" value="ADN16864.1"/>
    <property type="molecule type" value="Genomic_DNA"/>
</dbReference>
<protein>
    <submittedName>
        <fullName evidence="1">Uncharacterized protein</fullName>
    </submittedName>
</protein>
<dbReference type="STRING" id="497965.Cyan7822_4973"/>
<dbReference type="RefSeq" id="WP_013324902.1">
    <property type="nucleotide sequence ID" value="NC_014501.1"/>
</dbReference>
<dbReference type="OrthoDB" id="484274at2"/>
<dbReference type="eggNOG" id="ENOG5032S1W">
    <property type="taxonomic scope" value="Bacteria"/>
</dbReference>
<sequence length="114" mass="13360">MLTTRNTALAKPQTLIPSVTDKKRIEQKRMDDVLLLLENLVDREEATVKLILDCLYDVGSVNLIDKKFPRRPVNGIIKYIARLSKPAFKVVAFRWFRKNSPQLITNWLYKKIKF</sequence>
<accession>E0UI96</accession>
<name>E0UI96_GLOV7</name>
<dbReference type="Proteomes" id="UP000008206">
    <property type="component" value="Chromosome"/>
</dbReference>
<keyword evidence="2" id="KW-1185">Reference proteome</keyword>
<evidence type="ECO:0000313" key="1">
    <source>
        <dbReference type="EMBL" id="ADN16864.1"/>
    </source>
</evidence>
<gene>
    <name evidence="1" type="ordered locus">Cyan7822_4973</name>
</gene>